<gene>
    <name evidence="2" type="ORF">AVEN_139492_1</name>
</gene>
<dbReference type="Proteomes" id="UP000499080">
    <property type="component" value="Unassembled WGS sequence"/>
</dbReference>
<evidence type="ECO:0000313" key="3">
    <source>
        <dbReference type="Proteomes" id="UP000499080"/>
    </source>
</evidence>
<name>A0A4Y2S2H7_ARAVE</name>
<evidence type="ECO:0000256" key="1">
    <source>
        <dbReference type="SAM" id="MobiDB-lite"/>
    </source>
</evidence>
<proteinExistence type="predicted"/>
<reference evidence="2 3" key="1">
    <citation type="journal article" date="2019" name="Sci. Rep.">
        <title>Orb-weaving spider Araneus ventricosus genome elucidates the spidroin gene catalogue.</title>
        <authorList>
            <person name="Kono N."/>
            <person name="Nakamura H."/>
            <person name="Ohtoshi R."/>
            <person name="Moran D.A.P."/>
            <person name="Shinohara A."/>
            <person name="Yoshida Y."/>
            <person name="Fujiwara M."/>
            <person name="Mori M."/>
            <person name="Tomita M."/>
            <person name="Arakawa K."/>
        </authorList>
    </citation>
    <scope>NUCLEOTIDE SEQUENCE [LARGE SCALE GENOMIC DNA]</scope>
</reference>
<sequence length="119" mass="12847">SYIKTQTASEFPIDTSSPKYSSSTVSSPGRHGSLKEVPSNCDNFGHQKNLKCVGFVRSRSYINTLVKSASDSFLTTSDVTEISSGSRSPTRQAVICSYRVALGKSKSAEIFWSAAITII</sequence>
<organism evidence="2 3">
    <name type="scientific">Araneus ventricosus</name>
    <name type="common">Orbweaver spider</name>
    <name type="synonym">Epeira ventricosa</name>
    <dbReference type="NCBI Taxonomy" id="182803"/>
    <lineage>
        <taxon>Eukaryota</taxon>
        <taxon>Metazoa</taxon>
        <taxon>Ecdysozoa</taxon>
        <taxon>Arthropoda</taxon>
        <taxon>Chelicerata</taxon>
        <taxon>Arachnida</taxon>
        <taxon>Araneae</taxon>
        <taxon>Araneomorphae</taxon>
        <taxon>Entelegynae</taxon>
        <taxon>Araneoidea</taxon>
        <taxon>Araneidae</taxon>
        <taxon>Araneus</taxon>
    </lineage>
</organism>
<feature type="compositionally biased region" description="Low complexity" evidence="1">
    <location>
        <begin position="16"/>
        <end position="27"/>
    </location>
</feature>
<dbReference type="AlphaFoldDB" id="A0A4Y2S2H7"/>
<accession>A0A4Y2S2H7</accession>
<evidence type="ECO:0000313" key="2">
    <source>
        <dbReference type="EMBL" id="GBN81816.1"/>
    </source>
</evidence>
<feature type="region of interest" description="Disordered" evidence="1">
    <location>
        <begin position="1"/>
        <end position="33"/>
    </location>
</feature>
<comment type="caution">
    <text evidence="2">The sequence shown here is derived from an EMBL/GenBank/DDBJ whole genome shotgun (WGS) entry which is preliminary data.</text>
</comment>
<keyword evidence="3" id="KW-1185">Reference proteome</keyword>
<feature type="non-terminal residue" evidence="2">
    <location>
        <position position="1"/>
    </location>
</feature>
<protein>
    <submittedName>
        <fullName evidence="2">Uncharacterized protein</fullName>
    </submittedName>
</protein>
<dbReference type="EMBL" id="BGPR01019405">
    <property type="protein sequence ID" value="GBN81816.1"/>
    <property type="molecule type" value="Genomic_DNA"/>
</dbReference>
<dbReference type="OrthoDB" id="10586705at2759"/>